<reference evidence="2 3" key="1">
    <citation type="submission" date="2020-04" db="EMBL/GenBank/DDBJ databases">
        <title>Genome sequencing of novel species.</title>
        <authorList>
            <person name="Heo J."/>
            <person name="Kim S.-J."/>
            <person name="Kim J.-S."/>
            <person name="Hong S.-B."/>
            <person name="Kwon S.-W."/>
        </authorList>
    </citation>
    <scope>NUCLEOTIDE SEQUENCE [LARGE SCALE GENOMIC DNA]</scope>
    <source>
        <strain evidence="2 3">MFER-1</strain>
    </source>
</reference>
<dbReference type="Proteomes" id="UP000502248">
    <property type="component" value="Chromosome"/>
</dbReference>
<gene>
    <name evidence="2" type="ORF">HH215_14910</name>
</gene>
<dbReference type="Pfam" id="PF07238">
    <property type="entry name" value="PilZ"/>
    <property type="match status" value="1"/>
</dbReference>
<sequence length="235" mass="26736">MTQTGDNKYSMSELDKELLPLNVLLHCRTVVEGKNFVTTGIMTHLEGELFEVELPEYDQFELGENVKLTVYSPAGIQSMPSIVFAKYEGAIALLQPPDVQKRFKERREHPRVEISGNAQIMHVVSDSGEEMPLNNEAELTIHDISISGISFSGLDSPHFAAKSRLKAKIEIGFGFNCELEIVRRERHDNRMHCGAKMHVLEPEMLRPLRALILRQQVQKNAQSRKDHSRKRNFNG</sequence>
<evidence type="ECO:0000259" key="1">
    <source>
        <dbReference type="Pfam" id="PF07238"/>
    </source>
</evidence>
<dbReference type="EMBL" id="CP051680">
    <property type="protein sequence ID" value="QJD84336.1"/>
    <property type="molecule type" value="Genomic_DNA"/>
</dbReference>
<evidence type="ECO:0000313" key="2">
    <source>
        <dbReference type="EMBL" id="QJD84336.1"/>
    </source>
</evidence>
<organism evidence="2 3">
    <name type="scientific">Cohnella herbarum</name>
    <dbReference type="NCBI Taxonomy" id="2728023"/>
    <lineage>
        <taxon>Bacteria</taxon>
        <taxon>Bacillati</taxon>
        <taxon>Bacillota</taxon>
        <taxon>Bacilli</taxon>
        <taxon>Bacillales</taxon>
        <taxon>Paenibacillaceae</taxon>
        <taxon>Cohnella</taxon>
    </lineage>
</organism>
<feature type="domain" description="PilZ" evidence="1">
    <location>
        <begin position="105"/>
        <end position="213"/>
    </location>
</feature>
<name>A0A7Z2ZLI9_9BACL</name>
<dbReference type="RefSeq" id="WP_169280620.1">
    <property type="nucleotide sequence ID" value="NZ_CP051680.1"/>
</dbReference>
<accession>A0A7Z2ZLI9</accession>
<keyword evidence="3" id="KW-1185">Reference proteome</keyword>
<dbReference type="Gene3D" id="2.40.10.220">
    <property type="entry name" value="predicted glycosyltransferase like domains"/>
    <property type="match status" value="1"/>
</dbReference>
<dbReference type="InterPro" id="IPR009875">
    <property type="entry name" value="PilZ_domain"/>
</dbReference>
<evidence type="ECO:0000313" key="3">
    <source>
        <dbReference type="Proteomes" id="UP000502248"/>
    </source>
</evidence>
<dbReference type="AlphaFoldDB" id="A0A7Z2ZLI9"/>
<dbReference type="KEGG" id="cheb:HH215_14910"/>
<protein>
    <submittedName>
        <fullName evidence="2">PilZ domain-containing protein</fullName>
    </submittedName>
</protein>
<proteinExistence type="predicted"/>
<dbReference type="GO" id="GO:0035438">
    <property type="term" value="F:cyclic-di-GMP binding"/>
    <property type="evidence" value="ECO:0007669"/>
    <property type="project" value="InterPro"/>
</dbReference>